<feature type="non-terminal residue" evidence="2">
    <location>
        <position position="1"/>
    </location>
</feature>
<dbReference type="GO" id="GO:0008758">
    <property type="term" value="F:UDP-2,3-diacylglucosamine hydrolase activity"/>
    <property type="evidence" value="ECO:0007669"/>
    <property type="project" value="TreeGrafter"/>
</dbReference>
<dbReference type="Gene3D" id="3.60.21.10">
    <property type="match status" value="1"/>
</dbReference>
<protein>
    <recommendedName>
        <fullName evidence="3">Calcineurin-like phosphoesterase domain-containing protein</fullName>
    </recommendedName>
</protein>
<sequence length="183" mass="21164">YFDVISRLHQLRAASIDIHYILGNHDYWTNGFLNGPLGIHIHQSEAEVKIDGQRIHLTHGDGLLAKDTGYRLMRKVLRSRAVIFLYRWLHPDLGITLAQSASRLSRKNNRPDDLEEAMFDELSQYANERWAEGCDVVVMGHYHLNRLHTNSDGKSFLCLGDWISHYTYGKFNDGRLTLESWPT</sequence>
<dbReference type="PANTHER" id="PTHR34990">
    <property type="entry name" value="UDP-2,3-DIACYLGLUCOSAMINE HYDROLASE-RELATED"/>
    <property type="match status" value="1"/>
</dbReference>
<dbReference type="GO" id="GO:0016020">
    <property type="term" value="C:membrane"/>
    <property type="evidence" value="ECO:0007669"/>
    <property type="project" value="GOC"/>
</dbReference>
<organism evidence="2">
    <name type="scientific">marine sediment metagenome</name>
    <dbReference type="NCBI Taxonomy" id="412755"/>
    <lineage>
        <taxon>unclassified sequences</taxon>
        <taxon>metagenomes</taxon>
        <taxon>ecological metagenomes</taxon>
    </lineage>
</organism>
<dbReference type="SUPFAM" id="SSF56300">
    <property type="entry name" value="Metallo-dependent phosphatases"/>
    <property type="match status" value="1"/>
</dbReference>
<dbReference type="AlphaFoldDB" id="X0TZZ7"/>
<name>X0TZZ7_9ZZZZ</name>
<dbReference type="CDD" id="cd07398">
    <property type="entry name" value="MPP_YbbF-LpxH"/>
    <property type="match status" value="1"/>
</dbReference>
<proteinExistence type="predicted"/>
<dbReference type="InterPro" id="IPR043461">
    <property type="entry name" value="LpxH-like"/>
</dbReference>
<dbReference type="PANTHER" id="PTHR34990:SF1">
    <property type="entry name" value="UDP-2,3-DIACYLGLUCOSAMINE HYDROLASE"/>
    <property type="match status" value="1"/>
</dbReference>
<evidence type="ECO:0008006" key="3">
    <source>
        <dbReference type="Google" id="ProtNLM"/>
    </source>
</evidence>
<dbReference type="EMBL" id="BARS01015732">
    <property type="protein sequence ID" value="GAF93737.1"/>
    <property type="molecule type" value="Genomic_DNA"/>
</dbReference>
<evidence type="ECO:0000256" key="1">
    <source>
        <dbReference type="ARBA" id="ARBA00022801"/>
    </source>
</evidence>
<keyword evidence="1" id="KW-0378">Hydrolase</keyword>
<reference evidence="2" key="1">
    <citation type="journal article" date="2014" name="Front. Microbiol.">
        <title>High frequency of phylogenetically diverse reductive dehalogenase-homologous genes in deep subseafloor sedimentary metagenomes.</title>
        <authorList>
            <person name="Kawai M."/>
            <person name="Futagami T."/>
            <person name="Toyoda A."/>
            <person name="Takaki Y."/>
            <person name="Nishi S."/>
            <person name="Hori S."/>
            <person name="Arai W."/>
            <person name="Tsubouchi T."/>
            <person name="Morono Y."/>
            <person name="Uchiyama I."/>
            <person name="Ito T."/>
            <person name="Fujiyama A."/>
            <person name="Inagaki F."/>
            <person name="Takami H."/>
        </authorList>
    </citation>
    <scope>NUCLEOTIDE SEQUENCE</scope>
    <source>
        <strain evidence="2">Expedition CK06-06</strain>
    </source>
</reference>
<gene>
    <name evidence="2" type="ORF">S01H1_25982</name>
</gene>
<dbReference type="GO" id="GO:0009245">
    <property type="term" value="P:lipid A biosynthetic process"/>
    <property type="evidence" value="ECO:0007669"/>
    <property type="project" value="TreeGrafter"/>
</dbReference>
<dbReference type="InterPro" id="IPR029052">
    <property type="entry name" value="Metallo-depent_PP-like"/>
</dbReference>
<comment type="caution">
    <text evidence="2">The sequence shown here is derived from an EMBL/GenBank/DDBJ whole genome shotgun (WGS) entry which is preliminary data.</text>
</comment>
<evidence type="ECO:0000313" key="2">
    <source>
        <dbReference type="EMBL" id="GAF93737.1"/>
    </source>
</evidence>
<accession>X0TZZ7</accession>